<proteinExistence type="predicted"/>
<comment type="caution">
    <text evidence="1">The sequence shown here is derived from an EMBL/GenBank/DDBJ whole genome shotgun (WGS) entry which is preliminary data.</text>
</comment>
<name>A0AAV8ZJ73_9CUCU</name>
<protein>
    <recommendedName>
        <fullName evidence="3">MADF domain-containing protein</fullName>
    </recommendedName>
</protein>
<sequence length="99" mass="11627">MLKVNDAWKRTAHTMGVPVHELKKKKESLMINLKKKLLSLKSGAGEEDAYKPIWIFYDAMVVFLRNVYECTSIMNSEENVSKTKQFFNYIYLKQTHHTV</sequence>
<dbReference type="Proteomes" id="UP001162156">
    <property type="component" value="Unassembled WGS sequence"/>
</dbReference>
<reference evidence="1" key="1">
    <citation type="journal article" date="2023" name="Insect Mol. Biol.">
        <title>Genome sequencing provides insights into the evolution of gene families encoding plant cell wall-degrading enzymes in longhorned beetles.</title>
        <authorList>
            <person name="Shin N.R."/>
            <person name="Okamura Y."/>
            <person name="Kirsch R."/>
            <person name="Pauchet Y."/>
        </authorList>
    </citation>
    <scope>NUCLEOTIDE SEQUENCE</scope>
    <source>
        <strain evidence="1">RBIC_L_NR</strain>
    </source>
</reference>
<accession>A0AAV8ZJ73</accession>
<dbReference type="AlphaFoldDB" id="A0AAV8ZJ73"/>
<evidence type="ECO:0008006" key="3">
    <source>
        <dbReference type="Google" id="ProtNLM"/>
    </source>
</evidence>
<gene>
    <name evidence="1" type="ORF">NQ314_004541</name>
</gene>
<evidence type="ECO:0000313" key="2">
    <source>
        <dbReference type="Proteomes" id="UP001162156"/>
    </source>
</evidence>
<organism evidence="1 2">
    <name type="scientific">Rhamnusium bicolor</name>
    <dbReference type="NCBI Taxonomy" id="1586634"/>
    <lineage>
        <taxon>Eukaryota</taxon>
        <taxon>Metazoa</taxon>
        <taxon>Ecdysozoa</taxon>
        <taxon>Arthropoda</taxon>
        <taxon>Hexapoda</taxon>
        <taxon>Insecta</taxon>
        <taxon>Pterygota</taxon>
        <taxon>Neoptera</taxon>
        <taxon>Endopterygota</taxon>
        <taxon>Coleoptera</taxon>
        <taxon>Polyphaga</taxon>
        <taxon>Cucujiformia</taxon>
        <taxon>Chrysomeloidea</taxon>
        <taxon>Cerambycidae</taxon>
        <taxon>Lepturinae</taxon>
        <taxon>Rhagiini</taxon>
        <taxon>Rhamnusium</taxon>
    </lineage>
</organism>
<evidence type="ECO:0000313" key="1">
    <source>
        <dbReference type="EMBL" id="KAJ8964902.1"/>
    </source>
</evidence>
<keyword evidence="2" id="KW-1185">Reference proteome</keyword>
<dbReference type="EMBL" id="JANEYF010001302">
    <property type="protein sequence ID" value="KAJ8964902.1"/>
    <property type="molecule type" value="Genomic_DNA"/>
</dbReference>